<dbReference type="SUPFAM" id="SSF53850">
    <property type="entry name" value="Periplasmic binding protein-like II"/>
    <property type="match status" value="1"/>
</dbReference>
<dbReference type="EMBL" id="JAKFHA010000045">
    <property type="protein sequence ID" value="MCF2533217.1"/>
    <property type="molecule type" value="Genomic_DNA"/>
</dbReference>
<dbReference type="GO" id="GO:1904680">
    <property type="term" value="F:peptide transmembrane transporter activity"/>
    <property type="evidence" value="ECO:0007669"/>
    <property type="project" value="TreeGrafter"/>
</dbReference>
<feature type="domain" description="Solute-binding protein family 5" evidence="1">
    <location>
        <begin position="91"/>
        <end position="453"/>
    </location>
</feature>
<evidence type="ECO:0000313" key="3">
    <source>
        <dbReference type="Proteomes" id="UP001165378"/>
    </source>
</evidence>
<dbReference type="InterPro" id="IPR000914">
    <property type="entry name" value="SBP_5_dom"/>
</dbReference>
<proteinExistence type="predicted"/>
<dbReference type="PIRSF" id="PIRSF002741">
    <property type="entry name" value="MppA"/>
    <property type="match status" value="1"/>
</dbReference>
<gene>
    <name evidence="2" type="ORF">LZ495_39205</name>
</gene>
<dbReference type="Gene3D" id="3.10.105.10">
    <property type="entry name" value="Dipeptide-binding Protein, Domain 3"/>
    <property type="match status" value="1"/>
</dbReference>
<dbReference type="Gene3D" id="3.90.76.10">
    <property type="entry name" value="Dipeptide-binding Protein, Domain 1"/>
    <property type="match status" value="1"/>
</dbReference>
<evidence type="ECO:0000259" key="1">
    <source>
        <dbReference type="Pfam" id="PF00496"/>
    </source>
</evidence>
<dbReference type="Pfam" id="PF00496">
    <property type="entry name" value="SBP_bac_5"/>
    <property type="match status" value="1"/>
</dbReference>
<dbReference type="PANTHER" id="PTHR30290">
    <property type="entry name" value="PERIPLASMIC BINDING COMPONENT OF ABC TRANSPORTER"/>
    <property type="match status" value="1"/>
</dbReference>
<sequence>MLGGVLAVALAGTAACSGGGGEAGTGDAAGQLVTMTPAGTGTLDEIAWALPFGEPTTLDPAKSGDYSPQTVGANLCEPLMRLNADFSVGQGLAAKAVWADERSLVLTLRQGVAFWDGAPMRAEDVAYSLRRQMDPATQGIYGAALVGVTGIEATGADQVTIRTDGPNQSLLKALATPFGAVVQEAYAKKAGAAYGTSAGGVMCTGPYKLSSWKSGDSITIERNDGYWDATAKPKIGRVVFRFITNSNTLTSALLSGDVDGTYELPPSSAKALGGGGGSVYLGPSTQNVLVVPANAQSPAADRRLLDALSLAVDRKALIKNSFGGAADELKSLAPPSTWAGDPAGIQLNTAYAALPGVPEPDLEQAKKVLAQVGAPARPLVTAIPAGDQRSLQIATFFQGAAKQIGVDLEIRQLQPTEMSSLFYDPAIRQSLDLVVTFGYVGAPDAAAYVADMVNPGALFNWMGYDNPTATQLLAKARTAADPVAAAQAYADAMASFTPTLPVVYLVAPYERMYLNKRISGAPASFAYMGMPWAAYLGATGSGG</sequence>
<keyword evidence="3" id="KW-1185">Reference proteome</keyword>
<dbReference type="GO" id="GO:0042597">
    <property type="term" value="C:periplasmic space"/>
    <property type="evidence" value="ECO:0007669"/>
    <property type="project" value="UniProtKB-ARBA"/>
</dbReference>
<dbReference type="CDD" id="cd00995">
    <property type="entry name" value="PBP2_NikA_DppA_OppA_like"/>
    <property type="match status" value="1"/>
</dbReference>
<evidence type="ECO:0000313" key="2">
    <source>
        <dbReference type="EMBL" id="MCF2533217.1"/>
    </source>
</evidence>
<name>A0AA41QAI4_9ACTN</name>
<accession>A0AA41QAI4</accession>
<dbReference type="InterPro" id="IPR030678">
    <property type="entry name" value="Peptide/Ni-bd"/>
</dbReference>
<comment type="caution">
    <text evidence="2">The sequence shown here is derived from an EMBL/GenBank/DDBJ whole genome shotgun (WGS) entry which is preliminary data.</text>
</comment>
<dbReference type="GO" id="GO:0043190">
    <property type="term" value="C:ATP-binding cassette (ABC) transporter complex"/>
    <property type="evidence" value="ECO:0007669"/>
    <property type="project" value="InterPro"/>
</dbReference>
<reference evidence="2" key="1">
    <citation type="submission" date="2022-01" db="EMBL/GenBank/DDBJ databases">
        <title>Genome-Based Taxonomic Classification of the Phylum Actinobacteria.</title>
        <authorList>
            <person name="Gao Y."/>
        </authorList>
    </citation>
    <scope>NUCLEOTIDE SEQUENCE</scope>
    <source>
        <strain evidence="2">KLBMP 8922</strain>
    </source>
</reference>
<organism evidence="2 3">
    <name type="scientific">Yinghuangia soli</name>
    <dbReference type="NCBI Taxonomy" id="2908204"/>
    <lineage>
        <taxon>Bacteria</taxon>
        <taxon>Bacillati</taxon>
        <taxon>Actinomycetota</taxon>
        <taxon>Actinomycetes</taxon>
        <taxon>Kitasatosporales</taxon>
        <taxon>Streptomycetaceae</taxon>
        <taxon>Yinghuangia</taxon>
    </lineage>
</organism>
<dbReference type="Proteomes" id="UP001165378">
    <property type="component" value="Unassembled WGS sequence"/>
</dbReference>
<dbReference type="InterPro" id="IPR039424">
    <property type="entry name" value="SBP_5"/>
</dbReference>
<dbReference type="GO" id="GO:0015833">
    <property type="term" value="P:peptide transport"/>
    <property type="evidence" value="ECO:0007669"/>
    <property type="project" value="TreeGrafter"/>
</dbReference>
<dbReference type="RefSeq" id="WP_235057991.1">
    <property type="nucleotide sequence ID" value="NZ_JAKFHA010000045.1"/>
</dbReference>
<protein>
    <submittedName>
        <fullName evidence="2">ABC transporter substrate-binding protein</fullName>
    </submittedName>
</protein>
<dbReference type="AlphaFoldDB" id="A0AA41QAI4"/>
<dbReference type="Gene3D" id="3.40.190.10">
    <property type="entry name" value="Periplasmic binding protein-like II"/>
    <property type="match status" value="1"/>
</dbReference>